<dbReference type="Proteomes" id="UP001150238">
    <property type="component" value="Unassembled WGS sequence"/>
</dbReference>
<reference evidence="7" key="1">
    <citation type="submission" date="2022-08" db="EMBL/GenBank/DDBJ databases">
        <authorList>
            <consortium name="DOE Joint Genome Institute"/>
            <person name="Min B."/>
            <person name="Riley R."/>
            <person name="Sierra-Patev S."/>
            <person name="Naranjo-Ortiz M."/>
            <person name="Looney B."/>
            <person name="Konkel Z."/>
            <person name="Slot J.C."/>
            <person name="Sakamoto Y."/>
            <person name="Steenwyk J.L."/>
            <person name="Rokas A."/>
            <person name="Carro J."/>
            <person name="Camarero S."/>
            <person name="Ferreira P."/>
            <person name="Molpeceres G."/>
            <person name="Ruiz-Duenas F.J."/>
            <person name="Serrano A."/>
            <person name="Henrissat B."/>
            <person name="Drula E."/>
            <person name="Hughes K.W."/>
            <person name="Mata J.L."/>
            <person name="Ishikawa N.K."/>
            <person name="Vargas-Isla R."/>
            <person name="Ushijima S."/>
            <person name="Smith C.A."/>
            <person name="Ahrendt S."/>
            <person name="Andreopoulos W."/>
            <person name="He G."/>
            <person name="Labutti K."/>
            <person name="Lipzen A."/>
            <person name="Ng V."/>
            <person name="Sandor L."/>
            <person name="Barry K."/>
            <person name="Martinez A.T."/>
            <person name="Xiao Y."/>
            <person name="Gibbons J.G."/>
            <person name="Terashima K."/>
            <person name="Hibbett D.S."/>
            <person name="Grigoriev I.V."/>
        </authorList>
    </citation>
    <scope>NUCLEOTIDE SEQUENCE</scope>
    <source>
        <strain evidence="7">Sp2 HRB7682 ss15</strain>
    </source>
</reference>
<name>A0A9W8ZQC5_9AGAR</name>
<feature type="domain" description="Fungal lipase-type" evidence="6">
    <location>
        <begin position="109"/>
        <end position="250"/>
    </location>
</feature>
<dbReference type="PANTHER" id="PTHR45856">
    <property type="entry name" value="ALPHA/BETA-HYDROLASES SUPERFAMILY PROTEIN"/>
    <property type="match status" value="1"/>
</dbReference>
<comment type="caution">
    <text evidence="7">The sequence shown here is derived from an EMBL/GenBank/DDBJ whole genome shotgun (WGS) entry which is preliminary data.</text>
</comment>
<sequence>MSFRDYTPILKLVFVSIFLARFTAAFPLAHSPTLSSDLIEVNSAFVSENLVRPALLTRAIYCGKDQVTKWECEPCKALGPNIHVIKWGGDNKAVPNYIIAHDNSTNTIVVAHRGTSTKSFDSMVNDIQIKPVDLDKSIFKHPAKIQVHYGFQNTFKQTASDVLAEVQKALVEYKSKSVLITGHSLGATIATLDAVMLHEQLDSSVKITVVVFGLPRMGNQDWANYVDSTIGPGYHRVTDRLDPVVNLPPRLLHYHHPSGEIHIEDVNTAGQATKVFKCPGQENIHCSAGNSLFHMILLNHRGPYFKDISFECKKH</sequence>
<dbReference type="EMBL" id="JANVFS010000074">
    <property type="protein sequence ID" value="KAJ4463335.1"/>
    <property type="molecule type" value="Genomic_DNA"/>
</dbReference>
<reference evidence="7" key="2">
    <citation type="journal article" date="2023" name="Proc. Natl. Acad. Sci. U.S.A.">
        <title>A global phylogenomic analysis of the shiitake genus Lentinula.</title>
        <authorList>
            <person name="Sierra-Patev S."/>
            <person name="Min B."/>
            <person name="Naranjo-Ortiz M."/>
            <person name="Looney B."/>
            <person name="Konkel Z."/>
            <person name="Slot J.C."/>
            <person name="Sakamoto Y."/>
            <person name="Steenwyk J.L."/>
            <person name="Rokas A."/>
            <person name="Carro J."/>
            <person name="Camarero S."/>
            <person name="Ferreira P."/>
            <person name="Molpeceres G."/>
            <person name="Ruiz-Duenas F.J."/>
            <person name="Serrano A."/>
            <person name="Henrissat B."/>
            <person name="Drula E."/>
            <person name="Hughes K.W."/>
            <person name="Mata J.L."/>
            <person name="Ishikawa N.K."/>
            <person name="Vargas-Isla R."/>
            <person name="Ushijima S."/>
            <person name="Smith C.A."/>
            <person name="Donoghue J."/>
            <person name="Ahrendt S."/>
            <person name="Andreopoulos W."/>
            <person name="He G."/>
            <person name="LaButti K."/>
            <person name="Lipzen A."/>
            <person name="Ng V."/>
            <person name="Riley R."/>
            <person name="Sandor L."/>
            <person name="Barry K."/>
            <person name="Martinez A.T."/>
            <person name="Xiao Y."/>
            <person name="Gibbons J.G."/>
            <person name="Terashima K."/>
            <person name="Grigoriev I.V."/>
            <person name="Hibbett D."/>
        </authorList>
    </citation>
    <scope>NUCLEOTIDE SEQUENCE</scope>
    <source>
        <strain evidence="7">Sp2 HRB7682 ss15</strain>
    </source>
</reference>
<evidence type="ECO:0000256" key="5">
    <source>
        <dbReference type="SAM" id="SignalP"/>
    </source>
</evidence>
<evidence type="ECO:0000256" key="1">
    <source>
        <dbReference type="ARBA" id="ARBA00023157"/>
    </source>
</evidence>
<comment type="catalytic activity">
    <reaction evidence="4">
        <text>a monoacylglycerol + H2O = glycerol + a fatty acid + H(+)</text>
        <dbReference type="Rhea" id="RHEA:15245"/>
        <dbReference type="ChEBI" id="CHEBI:15377"/>
        <dbReference type="ChEBI" id="CHEBI:15378"/>
        <dbReference type="ChEBI" id="CHEBI:17408"/>
        <dbReference type="ChEBI" id="CHEBI:17754"/>
        <dbReference type="ChEBI" id="CHEBI:28868"/>
    </reaction>
</comment>
<dbReference type="GO" id="GO:0006629">
    <property type="term" value="P:lipid metabolic process"/>
    <property type="evidence" value="ECO:0007669"/>
    <property type="project" value="InterPro"/>
</dbReference>
<evidence type="ECO:0000259" key="6">
    <source>
        <dbReference type="Pfam" id="PF01764"/>
    </source>
</evidence>
<dbReference type="Pfam" id="PF01764">
    <property type="entry name" value="Lipase_3"/>
    <property type="match status" value="1"/>
</dbReference>
<dbReference type="AlphaFoldDB" id="A0A9W8ZQC5"/>
<proteinExistence type="inferred from homology"/>
<evidence type="ECO:0000256" key="3">
    <source>
        <dbReference type="ARBA" id="ARBA00047591"/>
    </source>
</evidence>
<comment type="catalytic activity">
    <reaction evidence="3">
        <text>a diacylglycerol + H2O = a monoacylglycerol + a fatty acid + H(+)</text>
        <dbReference type="Rhea" id="RHEA:32731"/>
        <dbReference type="ChEBI" id="CHEBI:15377"/>
        <dbReference type="ChEBI" id="CHEBI:15378"/>
        <dbReference type="ChEBI" id="CHEBI:17408"/>
        <dbReference type="ChEBI" id="CHEBI:18035"/>
        <dbReference type="ChEBI" id="CHEBI:28868"/>
    </reaction>
</comment>
<accession>A0A9W8ZQC5</accession>
<comment type="similarity">
    <text evidence="2">Belongs to the AB hydrolase superfamily. Lipase family. Class 3 subfamily.</text>
</comment>
<dbReference type="CDD" id="cd00519">
    <property type="entry name" value="Lipase_3"/>
    <property type="match status" value="1"/>
</dbReference>
<keyword evidence="1" id="KW-1015">Disulfide bond</keyword>
<evidence type="ECO:0000313" key="8">
    <source>
        <dbReference type="Proteomes" id="UP001150238"/>
    </source>
</evidence>
<dbReference type="Gene3D" id="3.40.50.1820">
    <property type="entry name" value="alpha/beta hydrolase"/>
    <property type="match status" value="1"/>
</dbReference>
<dbReference type="InterPro" id="IPR051218">
    <property type="entry name" value="Sec_MonoDiacylglyc_Lipase"/>
</dbReference>
<dbReference type="InterPro" id="IPR029058">
    <property type="entry name" value="AB_hydrolase_fold"/>
</dbReference>
<keyword evidence="5" id="KW-0732">Signal</keyword>
<gene>
    <name evidence="7" type="ORF">C8J55DRAFT_567661</name>
</gene>
<organism evidence="7 8">
    <name type="scientific">Lentinula lateritia</name>
    <dbReference type="NCBI Taxonomy" id="40482"/>
    <lineage>
        <taxon>Eukaryota</taxon>
        <taxon>Fungi</taxon>
        <taxon>Dikarya</taxon>
        <taxon>Basidiomycota</taxon>
        <taxon>Agaricomycotina</taxon>
        <taxon>Agaricomycetes</taxon>
        <taxon>Agaricomycetidae</taxon>
        <taxon>Agaricales</taxon>
        <taxon>Marasmiineae</taxon>
        <taxon>Omphalotaceae</taxon>
        <taxon>Lentinula</taxon>
    </lineage>
</organism>
<dbReference type="InterPro" id="IPR002921">
    <property type="entry name" value="Fungal_lipase-type"/>
</dbReference>
<feature type="chain" id="PRO_5040738764" evidence="5">
    <location>
        <begin position="26"/>
        <end position="315"/>
    </location>
</feature>
<feature type="signal peptide" evidence="5">
    <location>
        <begin position="1"/>
        <end position="25"/>
    </location>
</feature>
<dbReference type="SUPFAM" id="SSF53474">
    <property type="entry name" value="alpha/beta-Hydrolases"/>
    <property type="match status" value="1"/>
</dbReference>
<evidence type="ECO:0000313" key="7">
    <source>
        <dbReference type="EMBL" id="KAJ4463335.1"/>
    </source>
</evidence>
<evidence type="ECO:0000256" key="4">
    <source>
        <dbReference type="ARBA" id="ARBA00048461"/>
    </source>
</evidence>
<evidence type="ECO:0000256" key="2">
    <source>
        <dbReference type="ARBA" id="ARBA00043996"/>
    </source>
</evidence>
<protein>
    <submittedName>
        <fullName evidence="7">Alpha/beta-hydrolase</fullName>
    </submittedName>
</protein>
<dbReference type="PANTHER" id="PTHR45856:SF25">
    <property type="entry name" value="FUNGAL LIPASE-LIKE DOMAIN-CONTAINING PROTEIN"/>
    <property type="match status" value="1"/>
</dbReference>